<dbReference type="GO" id="GO:0035438">
    <property type="term" value="F:cyclic-di-GMP binding"/>
    <property type="evidence" value="ECO:0007669"/>
    <property type="project" value="InterPro"/>
</dbReference>
<evidence type="ECO:0000313" key="3">
    <source>
        <dbReference type="Proteomes" id="UP000309138"/>
    </source>
</evidence>
<comment type="caution">
    <text evidence="2">The sequence shown here is derived from an EMBL/GenBank/DDBJ whole genome shotgun (WGS) entry which is preliminary data.</text>
</comment>
<organism evidence="2 3">
    <name type="scientific">Sphingomonas baiyangensis</name>
    <dbReference type="NCBI Taxonomy" id="2572576"/>
    <lineage>
        <taxon>Bacteria</taxon>
        <taxon>Pseudomonadati</taxon>
        <taxon>Pseudomonadota</taxon>
        <taxon>Alphaproteobacteria</taxon>
        <taxon>Sphingomonadales</taxon>
        <taxon>Sphingomonadaceae</taxon>
        <taxon>Sphingomonas</taxon>
    </lineage>
</organism>
<dbReference type="AlphaFoldDB" id="A0A4V5PUF2"/>
<gene>
    <name evidence="2" type="ORF">FBR43_02390</name>
</gene>
<feature type="domain" description="PilZ" evidence="1">
    <location>
        <begin position="73"/>
        <end position="155"/>
    </location>
</feature>
<protein>
    <submittedName>
        <fullName evidence="2">PilZ domain-containing protein</fullName>
    </submittedName>
</protein>
<dbReference type="Proteomes" id="UP000309138">
    <property type="component" value="Unassembled WGS sequence"/>
</dbReference>
<accession>A0A4V5PUF2</accession>
<name>A0A4V5PUF2_9SPHN</name>
<dbReference type="Pfam" id="PF07238">
    <property type="entry name" value="PilZ"/>
    <property type="match status" value="1"/>
</dbReference>
<reference evidence="2 3" key="1">
    <citation type="submission" date="2019-04" db="EMBL/GenBank/DDBJ databases">
        <authorList>
            <person name="Yang Y."/>
            <person name="Wei D."/>
        </authorList>
    </citation>
    <scope>NUCLEOTIDE SEQUENCE [LARGE SCALE GENOMIC DNA]</scope>
    <source>
        <strain evidence="2 3">L-1-4w-11</strain>
    </source>
</reference>
<dbReference type="Gene3D" id="2.40.10.220">
    <property type="entry name" value="predicted glycosyltransferase like domains"/>
    <property type="match status" value="1"/>
</dbReference>
<dbReference type="SUPFAM" id="SSF141371">
    <property type="entry name" value="PilZ domain-like"/>
    <property type="match status" value="1"/>
</dbReference>
<sequence length="164" mass="17520">MSMRASVTVARSIGRAASPRLPGAAAGVDRAPAPSGRLTRCKGAAVTPCRPGGVRMAARATQFRPVAAAHHDRRVEPRHRVALSGATVRRHGDQSAVAELLDLSIYGCRLATDAPHLAGERIWLRFEGGMPVAATIVWHENARIGCRFDAPIARALVRTLTLHL</sequence>
<dbReference type="OrthoDB" id="7594866at2"/>
<dbReference type="InterPro" id="IPR009875">
    <property type="entry name" value="PilZ_domain"/>
</dbReference>
<evidence type="ECO:0000259" key="1">
    <source>
        <dbReference type="Pfam" id="PF07238"/>
    </source>
</evidence>
<keyword evidence="3" id="KW-1185">Reference proteome</keyword>
<evidence type="ECO:0000313" key="2">
    <source>
        <dbReference type="EMBL" id="TKD53198.1"/>
    </source>
</evidence>
<dbReference type="EMBL" id="SWKR01000001">
    <property type="protein sequence ID" value="TKD53198.1"/>
    <property type="molecule type" value="Genomic_DNA"/>
</dbReference>
<proteinExistence type="predicted"/>